<feature type="region of interest" description="Disordered" evidence="2">
    <location>
        <begin position="143"/>
        <end position="167"/>
    </location>
</feature>
<protein>
    <submittedName>
        <fullName evidence="3">Uncharacterized protein</fullName>
    </submittedName>
</protein>
<gene>
    <name evidence="3" type="ORF">HPB51_001861</name>
</gene>
<dbReference type="GO" id="GO:0009966">
    <property type="term" value="P:regulation of signal transduction"/>
    <property type="evidence" value="ECO:0007669"/>
    <property type="project" value="InterPro"/>
</dbReference>
<comment type="caution">
    <text evidence="3">The sequence shown here is derived from an EMBL/GenBank/DDBJ whole genome shotgun (WGS) entry which is preliminary data.</text>
</comment>
<feature type="compositionally biased region" description="Basic and acidic residues" evidence="2">
    <location>
        <begin position="158"/>
        <end position="167"/>
    </location>
</feature>
<dbReference type="AlphaFoldDB" id="A0A9J6EEP1"/>
<sequence length="205" mass="22954">MDGEVVLPPLDDFQIIWNALRYSGPVFIRAAPASSHEAVKWNEENVKSTLHPQDKDYGLVKVSEPKTPYIYNATKENGPVSAQDLAQRIEASRFQTPDAARAQREEDAKMSAAERERQLEFERKRKIHYDEFLAVKKVQDKIKKGECEEKAEDEVDQEETKKQAEAQVEEAKAEAAVAEAEAAAAAKAASAGKLVRKLAEDDKKK</sequence>
<keyword evidence="4" id="KW-1185">Reference proteome</keyword>
<dbReference type="GO" id="GO:0004864">
    <property type="term" value="F:protein phosphatase inhibitor activity"/>
    <property type="evidence" value="ECO:0007669"/>
    <property type="project" value="InterPro"/>
</dbReference>
<accession>A0A9J6EEP1</accession>
<dbReference type="PANTHER" id="PTHR12398">
    <property type="entry name" value="PROTEIN PHOSPHATASE INHIBITOR"/>
    <property type="match status" value="1"/>
</dbReference>
<dbReference type="Proteomes" id="UP000821866">
    <property type="component" value="Chromosome 2"/>
</dbReference>
<name>A0A9J6EEP1_RHIMP</name>
<comment type="similarity">
    <text evidence="1">Belongs to the protein phosphatase inhibitor 2 family.</text>
</comment>
<evidence type="ECO:0000256" key="2">
    <source>
        <dbReference type="SAM" id="MobiDB-lite"/>
    </source>
</evidence>
<dbReference type="VEuPathDB" id="VectorBase:LOC119161883"/>
<reference evidence="3" key="2">
    <citation type="submission" date="2021-09" db="EMBL/GenBank/DDBJ databases">
        <authorList>
            <person name="Jia N."/>
            <person name="Wang J."/>
            <person name="Shi W."/>
            <person name="Du L."/>
            <person name="Sun Y."/>
            <person name="Zhan W."/>
            <person name="Jiang J."/>
            <person name="Wang Q."/>
            <person name="Zhang B."/>
            <person name="Ji P."/>
            <person name="Sakyi L.B."/>
            <person name="Cui X."/>
            <person name="Yuan T."/>
            <person name="Jiang B."/>
            <person name="Yang W."/>
            <person name="Lam T.T.-Y."/>
            <person name="Chang Q."/>
            <person name="Ding S."/>
            <person name="Wang X."/>
            <person name="Zhu J."/>
            <person name="Ruan X."/>
            <person name="Zhao L."/>
            <person name="Wei J."/>
            <person name="Que T."/>
            <person name="Du C."/>
            <person name="Cheng J."/>
            <person name="Dai P."/>
            <person name="Han X."/>
            <person name="Huang E."/>
            <person name="Gao Y."/>
            <person name="Liu J."/>
            <person name="Shao H."/>
            <person name="Ye R."/>
            <person name="Li L."/>
            <person name="Wei W."/>
            <person name="Wang X."/>
            <person name="Wang C."/>
            <person name="Huo Q."/>
            <person name="Li W."/>
            <person name="Guo W."/>
            <person name="Chen H."/>
            <person name="Chen S."/>
            <person name="Zhou L."/>
            <person name="Zhou L."/>
            <person name="Ni X."/>
            <person name="Tian J."/>
            <person name="Zhou Y."/>
            <person name="Sheng Y."/>
            <person name="Liu T."/>
            <person name="Pan Y."/>
            <person name="Xia L."/>
            <person name="Li J."/>
            <person name="Zhao F."/>
            <person name="Cao W."/>
        </authorList>
    </citation>
    <scope>NUCLEOTIDE SEQUENCE</scope>
    <source>
        <strain evidence="3">Rmic-2018</strain>
        <tissue evidence="3">Larvae</tissue>
    </source>
</reference>
<dbReference type="EMBL" id="JABSTU010000004">
    <property type="protein sequence ID" value="KAH8032783.1"/>
    <property type="molecule type" value="Genomic_DNA"/>
</dbReference>
<dbReference type="PANTHER" id="PTHR12398:SF20">
    <property type="entry name" value="PROTEIN PHOSPHATASE 1 REGULATORY INHIBITOR SUBUNIT 2"/>
    <property type="match status" value="1"/>
</dbReference>
<evidence type="ECO:0000256" key="1">
    <source>
        <dbReference type="ARBA" id="ARBA00005472"/>
    </source>
</evidence>
<reference evidence="3" key="1">
    <citation type="journal article" date="2020" name="Cell">
        <title>Large-Scale Comparative Analyses of Tick Genomes Elucidate Their Genetic Diversity and Vector Capacities.</title>
        <authorList>
            <consortium name="Tick Genome and Microbiome Consortium (TIGMIC)"/>
            <person name="Jia N."/>
            <person name="Wang J."/>
            <person name="Shi W."/>
            <person name="Du L."/>
            <person name="Sun Y."/>
            <person name="Zhan W."/>
            <person name="Jiang J.F."/>
            <person name="Wang Q."/>
            <person name="Zhang B."/>
            <person name="Ji P."/>
            <person name="Bell-Sakyi L."/>
            <person name="Cui X.M."/>
            <person name="Yuan T.T."/>
            <person name="Jiang B.G."/>
            <person name="Yang W.F."/>
            <person name="Lam T.T."/>
            <person name="Chang Q.C."/>
            <person name="Ding S.J."/>
            <person name="Wang X.J."/>
            <person name="Zhu J.G."/>
            <person name="Ruan X.D."/>
            <person name="Zhao L."/>
            <person name="Wei J.T."/>
            <person name="Ye R.Z."/>
            <person name="Que T.C."/>
            <person name="Du C.H."/>
            <person name="Zhou Y.H."/>
            <person name="Cheng J.X."/>
            <person name="Dai P.F."/>
            <person name="Guo W.B."/>
            <person name="Han X.H."/>
            <person name="Huang E.J."/>
            <person name="Li L.F."/>
            <person name="Wei W."/>
            <person name="Gao Y.C."/>
            <person name="Liu J.Z."/>
            <person name="Shao H.Z."/>
            <person name="Wang X."/>
            <person name="Wang C.C."/>
            <person name="Yang T.C."/>
            <person name="Huo Q.B."/>
            <person name="Li W."/>
            <person name="Chen H.Y."/>
            <person name="Chen S.E."/>
            <person name="Zhou L.G."/>
            <person name="Ni X.B."/>
            <person name="Tian J.H."/>
            <person name="Sheng Y."/>
            <person name="Liu T."/>
            <person name="Pan Y.S."/>
            <person name="Xia L.Y."/>
            <person name="Li J."/>
            <person name="Zhao F."/>
            <person name="Cao W.C."/>
        </authorList>
    </citation>
    <scope>NUCLEOTIDE SEQUENCE</scope>
    <source>
        <strain evidence="3">Rmic-2018</strain>
    </source>
</reference>
<evidence type="ECO:0000313" key="3">
    <source>
        <dbReference type="EMBL" id="KAH8032783.1"/>
    </source>
</evidence>
<evidence type="ECO:0000313" key="4">
    <source>
        <dbReference type="Proteomes" id="UP000821866"/>
    </source>
</evidence>
<dbReference type="Gene3D" id="6.10.250.1050">
    <property type="match status" value="1"/>
</dbReference>
<proteinExistence type="inferred from homology"/>
<dbReference type="Pfam" id="PF04979">
    <property type="entry name" value="IPP-2"/>
    <property type="match status" value="1"/>
</dbReference>
<organism evidence="3 4">
    <name type="scientific">Rhipicephalus microplus</name>
    <name type="common">Cattle tick</name>
    <name type="synonym">Boophilus microplus</name>
    <dbReference type="NCBI Taxonomy" id="6941"/>
    <lineage>
        <taxon>Eukaryota</taxon>
        <taxon>Metazoa</taxon>
        <taxon>Ecdysozoa</taxon>
        <taxon>Arthropoda</taxon>
        <taxon>Chelicerata</taxon>
        <taxon>Arachnida</taxon>
        <taxon>Acari</taxon>
        <taxon>Parasitiformes</taxon>
        <taxon>Ixodida</taxon>
        <taxon>Ixodoidea</taxon>
        <taxon>Ixodidae</taxon>
        <taxon>Rhipicephalinae</taxon>
        <taxon>Rhipicephalus</taxon>
        <taxon>Boophilus</taxon>
    </lineage>
</organism>
<dbReference type="InterPro" id="IPR007062">
    <property type="entry name" value="PPI-2"/>
</dbReference>